<sequence>MFCPAGPSRRYSDNETQENNDSFTSAPGSPTIHTNLRGQINRQPFAAEVTEQLKLLTNDVKDVKRTLQVITEAQEEILGIVKKLKHSQESQQFDCAKCCHTENINQLLGKFYATKGRYGVECPDKERALKLEFSNSPTGMTCQELMIRFRKYENAKFSYWRSEERRRLLGIAGNDWLLGAPTDTLTDKIIHLIGHKHTGCNKPQLLKEIIVARKYIREITVERARKLKGFWSSFYSWKTNKWPNGISQEDWNVLHHEDKISYQEE</sequence>
<evidence type="ECO:0000313" key="2">
    <source>
        <dbReference type="EMBL" id="CAB4020296.1"/>
    </source>
</evidence>
<evidence type="ECO:0000313" key="3">
    <source>
        <dbReference type="Proteomes" id="UP001152795"/>
    </source>
</evidence>
<organism evidence="2 3">
    <name type="scientific">Paramuricea clavata</name>
    <name type="common">Red gorgonian</name>
    <name type="synonym">Violescent sea-whip</name>
    <dbReference type="NCBI Taxonomy" id="317549"/>
    <lineage>
        <taxon>Eukaryota</taxon>
        <taxon>Metazoa</taxon>
        <taxon>Cnidaria</taxon>
        <taxon>Anthozoa</taxon>
        <taxon>Octocorallia</taxon>
        <taxon>Malacalcyonacea</taxon>
        <taxon>Plexauridae</taxon>
        <taxon>Paramuricea</taxon>
    </lineage>
</organism>
<evidence type="ECO:0000256" key="1">
    <source>
        <dbReference type="SAM" id="MobiDB-lite"/>
    </source>
</evidence>
<accession>A0A6S7IRF6</accession>
<gene>
    <name evidence="2" type="ORF">PACLA_8A064640</name>
</gene>
<reference evidence="2" key="1">
    <citation type="submission" date="2020-04" db="EMBL/GenBank/DDBJ databases">
        <authorList>
            <person name="Alioto T."/>
            <person name="Alioto T."/>
            <person name="Gomez Garrido J."/>
        </authorList>
    </citation>
    <scope>NUCLEOTIDE SEQUENCE</scope>
    <source>
        <strain evidence="2">A484AB</strain>
    </source>
</reference>
<feature type="compositionally biased region" description="Polar residues" evidence="1">
    <location>
        <begin position="17"/>
        <end position="30"/>
    </location>
</feature>
<proteinExistence type="predicted"/>
<feature type="region of interest" description="Disordered" evidence="1">
    <location>
        <begin position="1"/>
        <end position="30"/>
    </location>
</feature>
<dbReference type="Proteomes" id="UP001152795">
    <property type="component" value="Unassembled WGS sequence"/>
</dbReference>
<dbReference type="EMBL" id="CACRXK020010886">
    <property type="protein sequence ID" value="CAB4020296.1"/>
    <property type="molecule type" value="Genomic_DNA"/>
</dbReference>
<dbReference type="AlphaFoldDB" id="A0A6S7IRF6"/>
<comment type="caution">
    <text evidence="2">The sequence shown here is derived from an EMBL/GenBank/DDBJ whole genome shotgun (WGS) entry which is preliminary data.</text>
</comment>
<protein>
    <submittedName>
        <fullName evidence="2">Uncharacterized protein</fullName>
    </submittedName>
</protein>
<name>A0A6S7IRF6_PARCT</name>
<keyword evidence="3" id="KW-1185">Reference proteome</keyword>